<dbReference type="Gene3D" id="3.40.50.1820">
    <property type="entry name" value="alpha/beta hydrolase"/>
    <property type="match status" value="1"/>
</dbReference>
<proteinExistence type="predicted"/>
<keyword evidence="1" id="KW-0378">Hydrolase</keyword>
<protein>
    <submittedName>
        <fullName evidence="1">Dienelactone hydrolase</fullName>
    </submittedName>
</protein>
<comment type="caution">
    <text evidence="1">The sequence shown here is derived from an EMBL/GenBank/DDBJ whole genome shotgun (WGS) entry which is preliminary data.</text>
</comment>
<dbReference type="InterPro" id="IPR029058">
    <property type="entry name" value="AB_hydrolase_fold"/>
</dbReference>
<sequence>MNYLLVSDIFGNTAHLSQLAQQLSGKVSLCEPYLGEIQTPVSEHVQYQHFLNQCGHDTYLERVYIKMAAIKRPTTIIAFSAGASAVWRAQAELQNPYIKKIIAFYPSQVRNHLDLAATVPCQFIFAHSEAHFDIEPVVATLRDKPNVSCEVSQYAHGFMNPLSDNFDHAGYQAYIEQLFTKKCNEQLVTN</sequence>
<reference evidence="1 2" key="1">
    <citation type="submission" date="2016-10" db="EMBL/GenBank/DDBJ databases">
        <authorList>
            <person name="Varghese N."/>
            <person name="Submissions S."/>
        </authorList>
    </citation>
    <scope>NUCLEOTIDE SEQUENCE [LARGE SCALE GENOMIC DNA]</scope>
    <source>
        <strain evidence="1 2">CGMCC 1.8499</strain>
    </source>
</reference>
<dbReference type="GO" id="GO:0016787">
    <property type="term" value="F:hydrolase activity"/>
    <property type="evidence" value="ECO:0007669"/>
    <property type="project" value="UniProtKB-KW"/>
</dbReference>
<dbReference type="InterPro" id="IPR051049">
    <property type="entry name" value="Dienelactone_hydrolase-like"/>
</dbReference>
<accession>A0ABY1GB64</accession>
<dbReference type="EMBL" id="FPAZ01000001">
    <property type="protein sequence ID" value="SFT35129.1"/>
    <property type="molecule type" value="Genomic_DNA"/>
</dbReference>
<evidence type="ECO:0000313" key="1">
    <source>
        <dbReference type="EMBL" id="SFT35129.1"/>
    </source>
</evidence>
<dbReference type="SUPFAM" id="SSF53474">
    <property type="entry name" value="alpha/beta-Hydrolases"/>
    <property type="match status" value="1"/>
</dbReference>
<dbReference type="RefSeq" id="WP_065979813.1">
    <property type="nucleotide sequence ID" value="NZ_CP185400.1"/>
</dbReference>
<dbReference type="PANTHER" id="PTHR46623">
    <property type="entry name" value="CARBOXYMETHYLENEBUTENOLIDASE-RELATED"/>
    <property type="match status" value="1"/>
</dbReference>
<organism evidence="1 2">
    <name type="scientific">Pseudoalteromonas lipolytica</name>
    <dbReference type="NCBI Taxonomy" id="570156"/>
    <lineage>
        <taxon>Bacteria</taxon>
        <taxon>Pseudomonadati</taxon>
        <taxon>Pseudomonadota</taxon>
        <taxon>Gammaproteobacteria</taxon>
        <taxon>Alteromonadales</taxon>
        <taxon>Pseudoalteromonadaceae</taxon>
        <taxon>Pseudoalteromonas</taxon>
    </lineage>
</organism>
<evidence type="ECO:0000313" key="2">
    <source>
        <dbReference type="Proteomes" id="UP000183805"/>
    </source>
</evidence>
<dbReference type="Proteomes" id="UP000183805">
    <property type="component" value="Unassembled WGS sequence"/>
</dbReference>
<keyword evidence="2" id="KW-1185">Reference proteome</keyword>
<name>A0ABY1GB64_9GAMM</name>
<dbReference type="PANTHER" id="PTHR46623:SF6">
    <property type="entry name" value="ALPHA_BETA-HYDROLASES SUPERFAMILY PROTEIN"/>
    <property type="match status" value="1"/>
</dbReference>
<gene>
    <name evidence="1" type="ORF">SAMN04487854_101272</name>
</gene>